<dbReference type="PROSITE" id="PS50082">
    <property type="entry name" value="WD_REPEATS_2"/>
    <property type="match status" value="1"/>
</dbReference>
<accession>A0A210Q5E5</accession>
<sequence>MFRREKPLALKSSASALANNLSALITPEKDSLNYAVVHKAVVNIISSTTDGSSVTNKQVICKEPSATHQTTPMILQCKWIQLPVRTVLVLTTLRGIQIYEYDGSAMIYFHALGNVHSSEASEYGNFGRGISCVGDNFLCVGTQLGEIAVFDIPQKGPNINMKESLTGHKYPVCDLASERNTLISSDEQGSIILWSLNDTSIRQRQFIQGSGDPCSCLCIWKDIIVGGFGNGQLKVYSAKTGRLAALVNAHVRWINALDIASESGELLSVSDDTYARIWKLKAGENPEIEFSFGESVTDLQLCGGQFVHKAGMGFCVTGYDSSDLVFYLRN</sequence>
<dbReference type="OrthoDB" id="756370at2759"/>
<evidence type="ECO:0000259" key="6">
    <source>
        <dbReference type="Pfam" id="PF21031"/>
    </source>
</evidence>
<feature type="domain" description="WD repeat-containing protein 54 beta-propeller" evidence="6">
    <location>
        <begin position="1"/>
        <end position="324"/>
    </location>
</feature>
<comment type="caution">
    <text evidence="7">The sequence shown here is derived from an EMBL/GenBank/DDBJ whole genome shotgun (WGS) entry which is preliminary data.</text>
</comment>
<dbReference type="PANTHER" id="PTHR19848:SF0">
    <property type="entry name" value="NOTCHLESS PROTEIN HOMOLOG 1"/>
    <property type="match status" value="1"/>
</dbReference>
<dbReference type="InterPro" id="IPR001680">
    <property type="entry name" value="WD40_rpt"/>
</dbReference>
<name>A0A210Q5E5_MIZYE</name>
<keyword evidence="3" id="KW-0677">Repeat</keyword>
<dbReference type="SMART" id="SM00320">
    <property type="entry name" value="WD40"/>
    <property type="match status" value="3"/>
</dbReference>
<dbReference type="STRING" id="6573.A0A210Q5E5"/>
<dbReference type="InterPro" id="IPR015943">
    <property type="entry name" value="WD40/YVTN_repeat-like_dom_sf"/>
</dbReference>
<keyword evidence="8" id="KW-1185">Reference proteome</keyword>
<evidence type="ECO:0000256" key="2">
    <source>
        <dbReference type="ARBA" id="ARBA00022574"/>
    </source>
</evidence>
<reference evidence="7 8" key="1">
    <citation type="journal article" date="2017" name="Nat. Ecol. Evol.">
        <title>Scallop genome provides insights into evolution of bilaterian karyotype and development.</title>
        <authorList>
            <person name="Wang S."/>
            <person name="Zhang J."/>
            <person name="Jiao W."/>
            <person name="Li J."/>
            <person name="Xun X."/>
            <person name="Sun Y."/>
            <person name="Guo X."/>
            <person name="Huan P."/>
            <person name="Dong B."/>
            <person name="Zhang L."/>
            <person name="Hu X."/>
            <person name="Sun X."/>
            <person name="Wang J."/>
            <person name="Zhao C."/>
            <person name="Wang Y."/>
            <person name="Wang D."/>
            <person name="Huang X."/>
            <person name="Wang R."/>
            <person name="Lv J."/>
            <person name="Li Y."/>
            <person name="Zhang Z."/>
            <person name="Liu B."/>
            <person name="Lu W."/>
            <person name="Hui Y."/>
            <person name="Liang J."/>
            <person name="Zhou Z."/>
            <person name="Hou R."/>
            <person name="Li X."/>
            <person name="Liu Y."/>
            <person name="Li H."/>
            <person name="Ning X."/>
            <person name="Lin Y."/>
            <person name="Zhao L."/>
            <person name="Xing Q."/>
            <person name="Dou J."/>
            <person name="Li Y."/>
            <person name="Mao J."/>
            <person name="Guo H."/>
            <person name="Dou H."/>
            <person name="Li T."/>
            <person name="Mu C."/>
            <person name="Jiang W."/>
            <person name="Fu Q."/>
            <person name="Fu X."/>
            <person name="Miao Y."/>
            <person name="Liu J."/>
            <person name="Yu Q."/>
            <person name="Li R."/>
            <person name="Liao H."/>
            <person name="Li X."/>
            <person name="Kong Y."/>
            <person name="Jiang Z."/>
            <person name="Chourrout D."/>
            <person name="Li R."/>
            <person name="Bao Z."/>
        </authorList>
    </citation>
    <scope>NUCLEOTIDE SEQUENCE [LARGE SCALE GENOMIC DNA]</scope>
    <source>
        <strain evidence="7 8">PY_sf001</strain>
    </source>
</reference>
<evidence type="ECO:0000313" key="8">
    <source>
        <dbReference type="Proteomes" id="UP000242188"/>
    </source>
</evidence>
<comment type="subcellular location">
    <subcellularLocation>
        <location evidence="1">Nucleus</location>
    </subcellularLocation>
</comment>
<dbReference type="GO" id="GO:0005730">
    <property type="term" value="C:nucleolus"/>
    <property type="evidence" value="ECO:0007669"/>
    <property type="project" value="TreeGrafter"/>
</dbReference>
<dbReference type="InterPro" id="IPR036322">
    <property type="entry name" value="WD40_repeat_dom_sf"/>
</dbReference>
<dbReference type="InterPro" id="IPR049546">
    <property type="entry name" value="WDR54_beta_prop"/>
</dbReference>
<keyword evidence="4" id="KW-0539">Nucleus</keyword>
<evidence type="ECO:0000313" key="7">
    <source>
        <dbReference type="EMBL" id="OWF43963.1"/>
    </source>
</evidence>
<proteinExistence type="predicted"/>
<dbReference type="SUPFAM" id="SSF50978">
    <property type="entry name" value="WD40 repeat-like"/>
    <property type="match status" value="1"/>
</dbReference>
<dbReference type="Gene3D" id="2.130.10.10">
    <property type="entry name" value="YVTN repeat-like/Quinoprotein amine dehydrogenase"/>
    <property type="match status" value="1"/>
</dbReference>
<evidence type="ECO:0000256" key="4">
    <source>
        <dbReference type="ARBA" id="ARBA00023242"/>
    </source>
</evidence>
<keyword evidence="2 5" id="KW-0853">WD repeat</keyword>
<evidence type="ECO:0000256" key="3">
    <source>
        <dbReference type="ARBA" id="ARBA00022737"/>
    </source>
</evidence>
<feature type="repeat" description="WD" evidence="5">
    <location>
        <begin position="247"/>
        <end position="288"/>
    </location>
</feature>
<dbReference type="AlphaFoldDB" id="A0A210Q5E5"/>
<dbReference type="Pfam" id="PF21031">
    <property type="entry name" value="WDR54"/>
    <property type="match status" value="1"/>
</dbReference>
<evidence type="ECO:0000256" key="1">
    <source>
        <dbReference type="ARBA" id="ARBA00004123"/>
    </source>
</evidence>
<protein>
    <submittedName>
        <fullName evidence="7">WD repeat-containing protein 54</fullName>
    </submittedName>
</protein>
<gene>
    <name evidence="7" type="ORF">KP79_PYT17823</name>
</gene>
<organism evidence="7 8">
    <name type="scientific">Mizuhopecten yessoensis</name>
    <name type="common">Japanese scallop</name>
    <name type="synonym">Patinopecten yessoensis</name>
    <dbReference type="NCBI Taxonomy" id="6573"/>
    <lineage>
        <taxon>Eukaryota</taxon>
        <taxon>Metazoa</taxon>
        <taxon>Spiralia</taxon>
        <taxon>Lophotrochozoa</taxon>
        <taxon>Mollusca</taxon>
        <taxon>Bivalvia</taxon>
        <taxon>Autobranchia</taxon>
        <taxon>Pteriomorphia</taxon>
        <taxon>Pectinida</taxon>
        <taxon>Pectinoidea</taxon>
        <taxon>Pectinidae</taxon>
        <taxon>Mizuhopecten</taxon>
    </lineage>
</organism>
<dbReference type="Proteomes" id="UP000242188">
    <property type="component" value="Unassembled WGS sequence"/>
</dbReference>
<dbReference type="GO" id="GO:0000027">
    <property type="term" value="P:ribosomal large subunit assembly"/>
    <property type="evidence" value="ECO:0007669"/>
    <property type="project" value="TreeGrafter"/>
</dbReference>
<evidence type="ECO:0000256" key="5">
    <source>
        <dbReference type="PROSITE-ProRule" id="PRU00221"/>
    </source>
</evidence>
<dbReference type="PANTHER" id="PTHR19848">
    <property type="entry name" value="WD40 REPEAT PROTEIN"/>
    <property type="match status" value="1"/>
</dbReference>
<dbReference type="EMBL" id="NEDP02004956">
    <property type="protein sequence ID" value="OWF43963.1"/>
    <property type="molecule type" value="Genomic_DNA"/>
</dbReference>